<dbReference type="InterPro" id="IPR022029">
    <property type="entry name" value="YoaR-like_PG-bd"/>
</dbReference>
<organism evidence="4 5">
    <name type="scientific">Sorangium cellulosum</name>
    <name type="common">Polyangium cellulosum</name>
    <dbReference type="NCBI Taxonomy" id="56"/>
    <lineage>
        <taxon>Bacteria</taxon>
        <taxon>Pseudomonadati</taxon>
        <taxon>Myxococcota</taxon>
        <taxon>Polyangia</taxon>
        <taxon>Polyangiales</taxon>
        <taxon>Polyangiaceae</taxon>
        <taxon>Sorangium</taxon>
    </lineage>
</organism>
<name>A0A2L0F0H2_SORCE</name>
<keyword evidence="2" id="KW-0732">Signal</keyword>
<reference evidence="4 5" key="1">
    <citation type="submission" date="2015-09" db="EMBL/GenBank/DDBJ databases">
        <title>Sorangium comparison.</title>
        <authorList>
            <person name="Zaburannyi N."/>
            <person name="Bunk B."/>
            <person name="Overmann J."/>
            <person name="Mueller R."/>
        </authorList>
    </citation>
    <scope>NUCLEOTIDE SEQUENCE [LARGE SCALE GENOMIC DNA]</scope>
    <source>
        <strain evidence="4 5">So ce26</strain>
    </source>
</reference>
<dbReference type="PANTHER" id="PTHR35788:SF1">
    <property type="entry name" value="EXPORTED PROTEIN"/>
    <property type="match status" value="1"/>
</dbReference>
<dbReference type="InterPro" id="IPR052913">
    <property type="entry name" value="Glycopeptide_resist_protein"/>
</dbReference>
<sequence length="475" mass="51486">MDTRALVLVLALGASAGVGAAVVVRDQLPASPVVHGLSIGERVVPEGASPAAWLAARRDVLRGRLVRLRHDDVEFTATLGEAGVEVDVAATLAAASVVGHEGPWSHRIREARRARRGEIDVPLVWSVDEEKARALLERLAGQVYRAPVDARLDLANRRKIPEQPGRELDVEASIEALRAGEHGEEETIALEVRHLSAAVVVADLVSVDVSKVVAAYETKFKRHGKEAGRAANIANAAARIDGTILAPGETFSFNTRVGPRTRKNGFTIAPEILGDETVPGYGGGTCQVSSTLFAAALFGALDTLDRQSHSRPSAYIPMGLDAMVTYPESDLKIRNTLPFPIMLHAYLPSPTVIRVEILGGDPVADVAHQVDAEHTDDFIRRIYVKSELSEGKVRRHQKGSCGYDVRSFVTLRYKDGRVGERSYTSEYKPAPEVFWVAPDYDPSTMPELPEHAKAVEERLEGEEPPPEGQGDGFSM</sequence>
<protein>
    <submittedName>
        <fullName evidence="4">Vancomycin resistance protein</fullName>
    </submittedName>
</protein>
<evidence type="ECO:0000256" key="2">
    <source>
        <dbReference type="SAM" id="SignalP"/>
    </source>
</evidence>
<gene>
    <name evidence="4" type="ORF">SOCE26_065260</name>
</gene>
<feature type="region of interest" description="Disordered" evidence="1">
    <location>
        <begin position="445"/>
        <end position="475"/>
    </location>
</feature>
<accession>A0A2L0F0H2</accession>
<feature type="chain" id="PRO_5014649247" evidence="2">
    <location>
        <begin position="21"/>
        <end position="475"/>
    </location>
</feature>
<feature type="compositionally biased region" description="Basic and acidic residues" evidence="1">
    <location>
        <begin position="448"/>
        <end position="458"/>
    </location>
</feature>
<dbReference type="AlphaFoldDB" id="A0A2L0F0H2"/>
<evidence type="ECO:0000313" key="5">
    <source>
        <dbReference type="Proteomes" id="UP000238348"/>
    </source>
</evidence>
<evidence type="ECO:0000259" key="3">
    <source>
        <dbReference type="Pfam" id="PF12229"/>
    </source>
</evidence>
<dbReference type="EMBL" id="CP012673">
    <property type="protein sequence ID" value="AUX45045.1"/>
    <property type="molecule type" value="Genomic_DNA"/>
</dbReference>
<dbReference type="InterPro" id="IPR007391">
    <property type="entry name" value="Vancomycin_resist_VanW"/>
</dbReference>
<feature type="signal peptide" evidence="2">
    <location>
        <begin position="1"/>
        <end position="20"/>
    </location>
</feature>
<dbReference type="Pfam" id="PF04294">
    <property type="entry name" value="VanW"/>
    <property type="match status" value="1"/>
</dbReference>
<dbReference type="Pfam" id="PF12229">
    <property type="entry name" value="PG_binding_4"/>
    <property type="match status" value="1"/>
</dbReference>
<evidence type="ECO:0000313" key="4">
    <source>
        <dbReference type="EMBL" id="AUX45045.1"/>
    </source>
</evidence>
<dbReference type="Proteomes" id="UP000238348">
    <property type="component" value="Chromosome"/>
</dbReference>
<evidence type="ECO:0000256" key="1">
    <source>
        <dbReference type="SAM" id="MobiDB-lite"/>
    </source>
</evidence>
<proteinExistence type="predicted"/>
<feature type="domain" description="YoaR-like putative peptidoglycan binding" evidence="3">
    <location>
        <begin position="77"/>
        <end position="180"/>
    </location>
</feature>
<dbReference type="RefSeq" id="WP_234022638.1">
    <property type="nucleotide sequence ID" value="NZ_CP012673.1"/>
</dbReference>
<dbReference type="PANTHER" id="PTHR35788">
    <property type="entry name" value="EXPORTED PROTEIN-RELATED"/>
    <property type="match status" value="1"/>
</dbReference>